<evidence type="ECO:0000313" key="2">
    <source>
        <dbReference type="EMBL" id="BCM25246.1"/>
    </source>
</evidence>
<evidence type="ECO:0000313" key="3">
    <source>
        <dbReference type="Proteomes" id="UP000826722"/>
    </source>
</evidence>
<dbReference type="InterPro" id="IPR014985">
    <property type="entry name" value="WbqC"/>
</dbReference>
<name>A0A8D5GBJ5_9PROT</name>
<reference evidence="2" key="1">
    <citation type="journal article" date="2021" name="Arch. Microbiol.">
        <title>Methyloradius palustris gen. nov., sp. nov., a methanol-oxidizing bacterium isolated from snow.</title>
        <authorList>
            <person name="Miyadera T."/>
            <person name="Kojima H."/>
            <person name="Fukui M."/>
        </authorList>
    </citation>
    <scope>NUCLEOTIDE SEQUENCE</scope>
    <source>
        <strain evidence="2">Zm11</strain>
    </source>
</reference>
<gene>
    <name evidence="2" type="ORF">ZMTM_15050</name>
</gene>
<organism evidence="2 3">
    <name type="scientific">Methyloradius palustris</name>
    <dbReference type="NCBI Taxonomy" id="2778876"/>
    <lineage>
        <taxon>Bacteria</taxon>
        <taxon>Pseudomonadati</taxon>
        <taxon>Pseudomonadota</taxon>
        <taxon>Betaproteobacteria</taxon>
        <taxon>Nitrosomonadales</taxon>
        <taxon>Methylophilaceae</taxon>
        <taxon>Methyloradius</taxon>
    </lineage>
</organism>
<dbReference type="Proteomes" id="UP000826722">
    <property type="component" value="Chromosome"/>
</dbReference>
<dbReference type="KEGG" id="mpau:ZMTM_15050"/>
<keyword evidence="3" id="KW-1185">Reference proteome</keyword>
<dbReference type="EMBL" id="AP024110">
    <property type="protein sequence ID" value="BCM25246.1"/>
    <property type="molecule type" value="Genomic_DNA"/>
</dbReference>
<dbReference type="Pfam" id="PF08889">
    <property type="entry name" value="WbqC"/>
    <property type="match status" value="1"/>
</dbReference>
<accession>A0A8D5GBJ5</accession>
<protein>
    <recommendedName>
        <fullName evidence="4">WbqC-like family protein</fullName>
    </recommendedName>
</protein>
<evidence type="ECO:0008006" key="4">
    <source>
        <dbReference type="Google" id="ProtNLM"/>
    </source>
</evidence>
<evidence type="ECO:0000256" key="1">
    <source>
        <dbReference type="SAM" id="Phobius"/>
    </source>
</evidence>
<keyword evidence="1" id="KW-0472">Membrane</keyword>
<sequence length="232" mass="27193">MKLAIMQPYFLPYIGYFQLIAAVDVFVIYDNIKYTKKGWINRNRYFRNGKDELFSLPLKSDSDFLNISERFISESFDASKLLNQLSNAYSKAPYFYQTLPLLEKIINYQEKNLFNFIYYSVVSICEYLEIDTKIVISSTLDIDHELKGTAKVFAICESLGASQYINAIGGVELYGKDDFFQKGIALKFIKSNITEYKQFENNFIPWLSMIDCMMFNSKETLIKWLTTHYEFI</sequence>
<feature type="transmembrane region" description="Helical" evidence="1">
    <location>
        <begin position="13"/>
        <end position="32"/>
    </location>
</feature>
<dbReference type="AlphaFoldDB" id="A0A8D5GBJ5"/>
<keyword evidence="1" id="KW-1133">Transmembrane helix</keyword>
<dbReference type="RefSeq" id="WP_221763354.1">
    <property type="nucleotide sequence ID" value="NZ_AP024110.1"/>
</dbReference>
<keyword evidence="1" id="KW-0812">Transmembrane</keyword>
<proteinExistence type="predicted"/>